<dbReference type="Gene3D" id="2.60.40.2470">
    <property type="entry name" value="SoxY domain"/>
    <property type="match status" value="1"/>
</dbReference>
<evidence type="ECO:0000259" key="2">
    <source>
        <dbReference type="Pfam" id="PF08770"/>
    </source>
</evidence>
<accession>A0A974PU08</accession>
<dbReference type="EMBL" id="CP063362">
    <property type="protein sequence ID" value="QRG09526.1"/>
    <property type="molecule type" value="Genomic_DNA"/>
</dbReference>
<gene>
    <name evidence="4" type="ORF">EZH22_07445</name>
</gene>
<feature type="domain" description="Sulphur oxidation protein SoxZ" evidence="2">
    <location>
        <begin position="218"/>
        <end position="302"/>
    </location>
</feature>
<dbReference type="Pfam" id="PF13501">
    <property type="entry name" value="SoxY"/>
    <property type="match status" value="1"/>
</dbReference>
<evidence type="ECO:0000256" key="1">
    <source>
        <dbReference type="SAM" id="MobiDB-lite"/>
    </source>
</evidence>
<evidence type="ECO:0000313" key="4">
    <source>
        <dbReference type="EMBL" id="QRG09526.1"/>
    </source>
</evidence>
<keyword evidence="5" id="KW-1185">Reference proteome</keyword>
<dbReference type="InterPro" id="IPR013783">
    <property type="entry name" value="Ig-like_fold"/>
</dbReference>
<dbReference type="InterPro" id="IPR038162">
    <property type="entry name" value="SoxY_sf"/>
</dbReference>
<dbReference type="NCBIfam" id="TIGR04557">
    <property type="entry name" value="fuse_rel_SoxYZ"/>
    <property type="match status" value="1"/>
</dbReference>
<name>A0A974PU08_9HYPH</name>
<evidence type="ECO:0000313" key="5">
    <source>
        <dbReference type="Proteomes" id="UP000596427"/>
    </source>
</evidence>
<dbReference type="Proteomes" id="UP000596427">
    <property type="component" value="Chromosome"/>
</dbReference>
<dbReference type="InterPro" id="IPR030831">
    <property type="entry name" value="Fuse-rel_SoxYZ"/>
</dbReference>
<sequence length="307" mass="32057">MPGAGLALAATALGLAVALAALVGVGEGRAQAGRAPVPASGASGETAGGGQATQREITEREATEREGTEREATWAAIRPDLFPGKAIAEAADGLVTLSAPGRAEDAAIVPITIALALPADDPRSFRSVTLVVDENPAPMAGRFTFGPGQRDFTLSLRVRVNSYSFVRAVAETSDGALHMTKAFVKAAGGCSAPATKDTAESITHLGDMRFRSFAGSGQAEAQVQIRHPNFSGLQMDEATRGYTPAWFVREVEVRQGDRLLFAMEGGISVSEDPTFRFSYRASAEPVAVRAEDTENKVFSKTFPGGGT</sequence>
<dbReference type="SUPFAM" id="SSF81296">
    <property type="entry name" value="E set domains"/>
    <property type="match status" value="1"/>
</dbReference>
<evidence type="ECO:0000259" key="3">
    <source>
        <dbReference type="Pfam" id="PF13501"/>
    </source>
</evidence>
<dbReference type="AlphaFoldDB" id="A0A974PU08"/>
<protein>
    <submittedName>
        <fullName evidence="4">Quinoprotein dehydrogenase-associated SoxYZ-like carrier</fullName>
    </submittedName>
</protein>
<dbReference type="KEGG" id="xdi:EZH22_07445"/>
<feature type="domain" description="Ig-like SoxY" evidence="3">
    <location>
        <begin position="84"/>
        <end position="190"/>
    </location>
</feature>
<dbReference type="Pfam" id="PF08770">
    <property type="entry name" value="SoxZ"/>
    <property type="match status" value="1"/>
</dbReference>
<dbReference type="InterPro" id="IPR014756">
    <property type="entry name" value="Ig_E-set"/>
</dbReference>
<feature type="region of interest" description="Disordered" evidence="1">
    <location>
        <begin position="32"/>
        <end position="72"/>
    </location>
</feature>
<reference evidence="4 5" key="1">
    <citation type="submission" date="2020-10" db="EMBL/GenBank/DDBJ databases">
        <title>Degradation of 1,4-Dioxane by Xanthobacter sp. YN2, via a Novel Group-2 Soluble Di-Iron Monooxygenase.</title>
        <authorList>
            <person name="Ma F."/>
            <person name="Wang Y."/>
            <person name="Yang J."/>
            <person name="Guo H."/>
            <person name="Su D."/>
            <person name="Yu L."/>
        </authorList>
    </citation>
    <scope>NUCLEOTIDE SEQUENCE [LARGE SCALE GENOMIC DNA]</scope>
    <source>
        <strain evidence="4 5">YN2</strain>
    </source>
</reference>
<organism evidence="4 5">
    <name type="scientific">Xanthobacter dioxanivorans</name>
    <dbReference type="NCBI Taxonomy" id="2528964"/>
    <lineage>
        <taxon>Bacteria</taxon>
        <taxon>Pseudomonadati</taxon>
        <taxon>Pseudomonadota</taxon>
        <taxon>Alphaproteobacteria</taxon>
        <taxon>Hyphomicrobiales</taxon>
        <taxon>Xanthobacteraceae</taxon>
        <taxon>Xanthobacter</taxon>
    </lineage>
</organism>
<feature type="compositionally biased region" description="Basic and acidic residues" evidence="1">
    <location>
        <begin position="56"/>
        <end position="72"/>
    </location>
</feature>
<dbReference type="InterPro" id="IPR014880">
    <property type="entry name" value="SoxZ_dom"/>
</dbReference>
<proteinExistence type="predicted"/>
<dbReference type="InterPro" id="IPR032711">
    <property type="entry name" value="SoxY"/>
</dbReference>
<dbReference type="Gene3D" id="2.60.40.10">
    <property type="entry name" value="Immunoglobulins"/>
    <property type="match status" value="1"/>
</dbReference>